<dbReference type="Proteomes" id="UP000199101">
    <property type="component" value="Unassembled WGS sequence"/>
</dbReference>
<keyword evidence="2" id="KW-1185">Reference proteome</keyword>
<dbReference type="OrthoDB" id="8394055at2"/>
<dbReference type="RefSeq" id="WP_092709214.1">
    <property type="nucleotide sequence ID" value="NZ_FMAG01000002.1"/>
</dbReference>
<accession>A0A1C3UT14</accession>
<gene>
    <name evidence="1" type="ORF">GA0061103_2589</name>
</gene>
<sequence>MMESMALAKAIEIRNLAREEQWRRSEDLFYLDNARDPLPFFLWFGRTFAAMRSRYQAMRKADWPEMGRSACDSNNSCGQAACSRM</sequence>
<evidence type="ECO:0000313" key="1">
    <source>
        <dbReference type="EMBL" id="SCB18589.1"/>
    </source>
</evidence>
<name>A0A1C3UT14_9HYPH</name>
<proteinExistence type="predicted"/>
<reference evidence="2" key="1">
    <citation type="submission" date="2016-08" db="EMBL/GenBank/DDBJ databases">
        <authorList>
            <person name="Varghese N."/>
            <person name="Submissions Spin"/>
        </authorList>
    </citation>
    <scope>NUCLEOTIDE SEQUENCE [LARGE SCALE GENOMIC DNA]</scope>
    <source>
        <strain evidence="2">HAMBI 2975</strain>
    </source>
</reference>
<dbReference type="EMBL" id="FMAG01000002">
    <property type="protein sequence ID" value="SCB18589.1"/>
    <property type="molecule type" value="Genomic_DNA"/>
</dbReference>
<evidence type="ECO:0000313" key="2">
    <source>
        <dbReference type="Proteomes" id="UP000199101"/>
    </source>
</evidence>
<protein>
    <submittedName>
        <fullName evidence="1">Uncharacterized protein</fullName>
    </submittedName>
</protein>
<organism evidence="1 2">
    <name type="scientific">Rhizobium multihospitium</name>
    <dbReference type="NCBI Taxonomy" id="410764"/>
    <lineage>
        <taxon>Bacteria</taxon>
        <taxon>Pseudomonadati</taxon>
        <taxon>Pseudomonadota</taxon>
        <taxon>Alphaproteobacteria</taxon>
        <taxon>Hyphomicrobiales</taxon>
        <taxon>Rhizobiaceae</taxon>
        <taxon>Rhizobium/Agrobacterium group</taxon>
        <taxon>Rhizobium</taxon>
    </lineage>
</organism>
<dbReference type="AlphaFoldDB" id="A0A1C3UT14"/>